<sequence>MYIEHKSDNQGPENDFWLLEIAVDTLAKLKITEIIKNDSGEVVLTPQLSPSNLQSRLKKTNIIIAPDGVIVYPQSLYLVSKLRGKGAVKDTDSMAKGLLAFTRYLDSTNRSQVDENGNEIPPEYLTYKTLSKYEEEGAPWRFAEHLLANCRAKGEATGDEAYSLSSARSYMGAVIGFYKWMQKNGYLKNDDEHVLTHFSKVEVYEGAPDQHDMLTHTKPTQKRVYEISNIMKMFPKNDQTPTYQKLKPMSLNHKELFSQHLDALPKAISLMLRLCEESGLRIDEVTHFPARNIGDKDCSELDVVPVHITHTKGSKHRTIEIPIALYEELEQFKESNQRQKSLTRRKALIDSKQEQDTTDYLFVSNKGRPYTENTLEVYFSVLRKCIRSKEPSWYYRIHDLRSTFATHWLWNESQERQVDYEYLMDELALLMGHSNTATTEKYIKFINKFDEQLRVAESKNNKINKGL</sequence>
<comment type="similarity">
    <text evidence="1">Belongs to the 'phage' integrase family.</text>
</comment>
<comment type="caution">
    <text evidence="6">The sequence shown here is derived from an EMBL/GenBank/DDBJ whole genome shotgun (WGS) entry which is preliminary data.</text>
</comment>
<protein>
    <submittedName>
        <fullName evidence="6">Site-specific integrase</fullName>
    </submittedName>
</protein>
<evidence type="ECO:0000256" key="4">
    <source>
        <dbReference type="ARBA" id="ARBA00023172"/>
    </source>
</evidence>
<dbReference type="InterPro" id="IPR050090">
    <property type="entry name" value="Tyrosine_recombinase_XerCD"/>
</dbReference>
<evidence type="ECO:0000256" key="3">
    <source>
        <dbReference type="ARBA" id="ARBA00023125"/>
    </source>
</evidence>
<dbReference type="RefSeq" id="WP_258666941.1">
    <property type="nucleotide sequence ID" value="NZ_JAMPZW010000091.1"/>
</dbReference>
<proteinExistence type="inferred from homology"/>
<dbReference type="Pfam" id="PF00589">
    <property type="entry name" value="Phage_integrase"/>
    <property type="match status" value="1"/>
</dbReference>
<dbReference type="GO" id="GO:0003677">
    <property type="term" value="F:DNA binding"/>
    <property type="evidence" value="ECO:0007669"/>
    <property type="project" value="UniProtKB-KW"/>
</dbReference>
<dbReference type="GO" id="GO:0015074">
    <property type="term" value="P:DNA integration"/>
    <property type="evidence" value="ECO:0007669"/>
    <property type="project" value="UniProtKB-KW"/>
</dbReference>
<evidence type="ECO:0000256" key="2">
    <source>
        <dbReference type="ARBA" id="ARBA00022908"/>
    </source>
</evidence>
<dbReference type="Gene3D" id="1.10.443.10">
    <property type="entry name" value="Intergrase catalytic core"/>
    <property type="match status" value="1"/>
</dbReference>
<name>A0AA36UVL1_VIBAL</name>
<dbReference type="AlphaFoldDB" id="A0AA36UVL1"/>
<dbReference type="PANTHER" id="PTHR30349:SF41">
    <property type="entry name" value="INTEGRASE_RECOMBINASE PROTEIN MJ0367-RELATED"/>
    <property type="match status" value="1"/>
</dbReference>
<evidence type="ECO:0000313" key="7">
    <source>
        <dbReference type="Proteomes" id="UP000714625"/>
    </source>
</evidence>
<evidence type="ECO:0000256" key="1">
    <source>
        <dbReference type="ARBA" id="ARBA00008857"/>
    </source>
</evidence>
<dbReference type="PANTHER" id="PTHR30349">
    <property type="entry name" value="PHAGE INTEGRASE-RELATED"/>
    <property type="match status" value="1"/>
</dbReference>
<dbReference type="GO" id="GO:0006310">
    <property type="term" value="P:DNA recombination"/>
    <property type="evidence" value="ECO:0007669"/>
    <property type="project" value="UniProtKB-KW"/>
</dbReference>
<reference evidence="6" key="1">
    <citation type="submission" date="2019-11" db="EMBL/GenBank/DDBJ databases">
        <authorList>
            <consortium name="PulseNet: The National Subtyping Network for Foodborne Disease Surveillance"/>
            <person name="Tarr C.L."/>
            <person name="Trees E."/>
            <person name="Katz L.S."/>
            <person name="Carleton-Romer H.A."/>
            <person name="Stroika S."/>
            <person name="Kucerova Z."/>
            <person name="Roache K.F."/>
            <person name="Sabol A.L."/>
            <person name="Besser J."/>
            <person name="Gerner-Smidt P."/>
        </authorList>
    </citation>
    <scope>NUCLEOTIDE SEQUENCE</scope>
    <source>
        <strain evidence="6">PNUSAV001129</strain>
    </source>
</reference>
<keyword evidence="2" id="KW-0229">DNA integration</keyword>
<dbReference type="EMBL" id="AAXMUW010000077">
    <property type="protein sequence ID" value="EGQ9137841.1"/>
    <property type="molecule type" value="Genomic_DNA"/>
</dbReference>
<organism evidence="6 7">
    <name type="scientific">Vibrio alginolyticus</name>
    <dbReference type="NCBI Taxonomy" id="663"/>
    <lineage>
        <taxon>Bacteria</taxon>
        <taxon>Pseudomonadati</taxon>
        <taxon>Pseudomonadota</taxon>
        <taxon>Gammaproteobacteria</taxon>
        <taxon>Vibrionales</taxon>
        <taxon>Vibrionaceae</taxon>
        <taxon>Vibrio</taxon>
    </lineage>
</organism>
<keyword evidence="4" id="KW-0233">DNA recombination</keyword>
<dbReference type="CDD" id="cd00397">
    <property type="entry name" value="DNA_BRE_C"/>
    <property type="match status" value="1"/>
</dbReference>
<dbReference type="InterPro" id="IPR013762">
    <property type="entry name" value="Integrase-like_cat_sf"/>
</dbReference>
<evidence type="ECO:0000313" key="6">
    <source>
        <dbReference type="EMBL" id="EGQ9137841.1"/>
    </source>
</evidence>
<keyword evidence="3" id="KW-0238">DNA-binding</keyword>
<dbReference type="InterPro" id="IPR002104">
    <property type="entry name" value="Integrase_catalytic"/>
</dbReference>
<gene>
    <name evidence="6" type="ORF">GHY86_22225</name>
</gene>
<dbReference type="InterPro" id="IPR011010">
    <property type="entry name" value="DNA_brk_join_enz"/>
</dbReference>
<accession>A0AA36UVL1</accession>
<dbReference type="PROSITE" id="PS51898">
    <property type="entry name" value="TYR_RECOMBINASE"/>
    <property type="match status" value="1"/>
</dbReference>
<evidence type="ECO:0000259" key="5">
    <source>
        <dbReference type="PROSITE" id="PS51898"/>
    </source>
</evidence>
<dbReference type="SUPFAM" id="SSF56349">
    <property type="entry name" value="DNA breaking-rejoining enzymes"/>
    <property type="match status" value="1"/>
</dbReference>
<dbReference type="Proteomes" id="UP000714625">
    <property type="component" value="Unassembled WGS sequence"/>
</dbReference>
<feature type="domain" description="Tyr recombinase" evidence="5">
    <location>
        <begin position="244"/>
        <end position="457"/>
    </location>
</feature>